<evidence type="ECO:0000313" key="2">
    <source>
        <dbReference type="EMBL" id="KAF5896739.1"/>
    </source>
</evidence>
<feature type="compositionally biased region" description="Gly residues" evidence="1">
    <location>
        <begin position="95"/>
        <end position="105"/>
    </location>
</feature>
<evidence type="ECO:0000256" key="1">
    <source>
        <dbReference type="SAM" id="MobiDB-lite"/>
    </source>
</evidence>
<comment type="caution">
    <text evidence="2">The sequence shown here is derived from an EMBL/GenBank/DDBJ whole genome shotgun (WGS) entry which is preliminary data.</text>
</comment>
<proteinExistence type="predicted"/>
<keyword evidence="3" id="KW-1185">Reference proteome</keyword>
<dbReference type="AlphaFoldDB" id="A0A8J4UDM2"/>
<evidence type="ECO:0000313" key="3">
    <source>
        <dbReference type="Proteomes" id="UP000727407"/>
    </source>
</evidence>
<feature type="compositionally biased region" description="Low complexity" evidence="1">
    <location>
        <begin position="72"/>
        <end position="87"/>
    </location>
</feature>
<sequence>MEEKAKNQDGAKEHDATSASCQRRIWKNFQDRTRPFLSPKLGSERRSADGKKESGLWMFKRKKKPVLDRIFSSSQPNLSSSSPASLQVDKAEPGCSGGGGGGGPGRSPLAALEGAAAVTHIYTHEVSVSAHSSPRLSVAHLTASQPKSSSLGSACFETLVLDSAVASGQGEQSKNASDS</sequence>
<protein>
    <submittedName>
        <fullName evidence="2">Multiple C2 and transmembrane domain-containing protein 1 isoform X1</fullName>
    </submittedName>
</protein>
<feature type="region of interest" description="Disordered" evidence="1">
    <location>
        <begin position="1"/>
        <end position="57"/>
    </location>
</feature>
<dbReference type="EMBL" id="QNUK01000264">
    <property type="protein sequence ID" value="KAF5896739.1"/>
    <property type="molecule type" value="Genomic_DNA"/>
</dbReference>
<feature type="non-terminal residue" evidence="2">
    <location>
        <position position="179"/>
    </location>
</feature>
<reference evidence="2" key="1">
    <citation type="submission" date="2020-07" db="EMBL/GenBank/DDBJ databases">
        <title>Clarias magur genome sequencing, assembly and annotation.</title>
        <authorList>
            <person name="Kushwaha B."/>
            <person name="Kumar R."/>
            <person name="Das P."/>
            <person name="Joshi C.G."/>
            <person name="Kumar D."/>
            <person name="Nagpure N.S."/>
            <person name="Pandey M."/>
            <person name="Agarwal S."/>
            <person name="Srivastava S."/>
            <person name="Singh M."/>
            <person name="Sahoo L."/>
            <person name="Jayasankar P."/>
            <person name="Meher P.K."/>
            <person name="Koringa P.G."/>
            <person name="Iquebal M.A."/>
            <person name="Das S.P."/>
            <person name="Bit A."/>
            <person name="Patnaik S."/>
            <person name="Patel N."/>
            <person name="Shah T.M."/>
            <person name="Hinsu A."/>
            <person name="Jena J.K."/>
        </authorList>
    </citation>
    <scope>NUCLEOTIDE SEQUENCE</scope>
    <source>
        <strain evidence="2">CIFAMagur01</strain>
        <tissue evidence="2">Testis</tissue>
    </source>
</reference>
<accession>A0A8J4UDM2</accession>
<gene>
    <name evidence="2" type="primary">mctp1</name>
    <name evidence="2" type="ORF">DAT39_013526</name>
</gene>
<feature type="compositionally biased region" description="Basic and acidic residues" evidence="1">
    <location>
        <begin position="42"/>
        <end position="54"/>
    </location>
</feature>
<feature type="compositionally biased region" description="Basic and acidic residues" evidence="1">
    <location>
        <begin position="1"/>
        <end position="16"/>
    </location>
</feature>
<keyword evidence="2" id="KW-0472">Membrane</keyword>
<dbReference type="OrthoDB" id="9428024at2759"/>
<organism evidence="2 3">
    <name type="scientific">Clarias magur</name>
    <name type="common">Asian catfish</name>
    <name type="synonym">Macropteronotus magur</name>
    <dbReference type="NCBI Taxonomy" id="1594786"/>
    <lineage>
        <taxon>Eukaryota</taxon>
        <taxon>Metazoa</taxon>
        <taxon>Chordata</taxon>
        <taxon>Craniata</taxon>
        <taxon>Vertebrata</taxon>
        <taxon>Euteleostomi</taxon>
        <taxon>Actinopterygii</taxon>
        <taxon>Neopterygii</taxon>
        <taxon>Teleostei</taxon>
        <taxon>Ostariophysi</taxon>
        <taxon>Siluriformes</taxon>
        <taxon>Clariidae</taxon>
        <taxon>Clarias</taxon>
    </lineage>
</organism>
<dbReference type="Proteomes" id="UP000727407">
    <property type="component" value="Unassembled WGS sequence"/>
</dbReference>
<feature type="region of interest" description="Disordered" evidence="1">
    <location>
        <begin position="70"/>
        <end position="109"/>
    </location>
</feature>
<name>A0A8J4UDM2_CLAMG</name>
<keyword evidence="2" id="KW-0812">Transmembrane</keyword>